<proteinExistence type="predicted"/>
<feature type="region of interest" description="Disordered" evidence="1">
    <location>
        <begin position="247"/>
        <end position="266"/>
    </location>
</feature>
<accession>A0A8H5H1J2</accession>
<evidence type="ECO:0000313" key="3">
    <source>
        <dbReference type="Proteomes" id="UP000559256"/>
    </source>
</evidence>
<gene>
    <name evidence="2" type="ORF">D9758_000536</name>
</gene>
<feature type="region of interest" description="Disordered" evidence="1">
    <location>
        <begin position="386"/>
        <end position="481"/>
    </location>
</feature>
<feature type="compositionally biased region" description="Basic and acidic residues" evidence="1">
    <location>
        <begin position="753"/>
        <end position="763"/>
    </location>
</feature>
<feature type="compositionally biased region" description="Polar residues" evidence="1">
    <location>
        <begin position="419"/>
        <end position="432"/>
    </location>
</feature>
<feature type="compositionally biased region" description="Polar residues" evidence="1">
    <location>
        <begin position="667"/>
        <end position="676"/>
    </location>
</feature>
<feature type="region of interest" description="Disordered" evidence="1">
    <location>
        <begin position="192"/>
        <end position="231"/>
    </location>
</feature>
<reference evidence="2 3" key="1">
    <citation type="journal article" date="2020" name="ISME J.">
        <title>Uncovering the hidden diversity of litter-decomposition mechanisms in mushroom-forming fungi.</title>
        <authorList>
            <person name="Floudas D."/>
            <person name="Bentzer J."/>
            <person name="Ahren D."/>
            <person name="Johansson T."/>
            <person name="Persson P."/>
            <person name="Tunlid A."/>
        </authorList>
    </citation>
    <scope>NUCLEOTIDE SEQUENCE [LARGE SCALE GENOMIC DNA]</scope>
    <source>
        <strain evidence="2 3">CBS 291.85</strain>
    </source>
</reference>
<dbReference type="AlphaFoldDB" id="A0A8H5H1J2"/>
<keyword evidence="3" id="KW-1185">Reference proteome</keyword>
<feature type="compositionally biased region" description="Polar residues" evidence="1">
    <location>
        <begin position="109"/>
        <end position="119"/>
    </location>
</feature>
<feature type="compositionally biased region" description="Basic and acidic residues" evidence="1">
    <location>
        <begin position="81"/>
        <end position="93"/>
    </location>
</feature>
<sequence>MSVIIAHRPKKMSIELVGHPSLASPRVGKHYSYRRSSPAAIGSSESPSSYPPRSSYRGPEAETRQNRMAPRPLPTIPARPLRPEASYRERELPHPYSYNAERDGAHLKSGNSHNRNMSCGATDEEKRQRRRGVVEPVTLLGAGGGESTTSSETRSGKKEASARVQLNSLTISPNLDAMLEHEEKLKRLKDRTSVEMKTSVSDVPEGLPLPPRKRTSLRTRGQSVTAEAEEEVAVGENPYLNPCPPLMTAGSRRDMQPTHDDDADDNSSFLIVVDDDDSDDCNDAHRISISSTAYPGSSESPNSITPIPMSTSPKPPRPSSKVPEHLTRRAMSTNPDGRLQPNERAELVRRTRKLAQLFGRTPGAATLDPSRGHRAAFSIADQSIFSSTSQHETIRISASSRRHSTPLSPDDLKSFRLPSPSSDSPNGASNKSFIDLSDEEEERSMLGTSRMVEDDSISHSESIVLDEPPLSDSDDDDGAERRRNREKLAKLHRFLGSRVPPDLVLGRDCGHESDLPPIAIIPLDIDLDNMNFHHQSEDEARKAWLKRRRSSSAAAFPHWSDDHDRLKEDLGDEEKKINVRRAHKMEQVFGVAPPQTLYHTRQGPSPSIPRPELILRSGSGSLDVLNVNQSSYIQKPSRVASGSGSGANSRSASLSRKRGKKEKRPGTSDSDNSTHQLLDKNEQLELDYGTISATGYGSTSSGAGRRPRAGSLVYSHYQHSLNSLNDILDRDDKESLAELHEYLNNANAELEDRDDHVDAERDSSPVSPIEFRDSNPNFKHYKDYTSPKERDLKDKRLSNASSIKSERRRSLPSRISTLSAGSVGTVGSLPSLGPDDVGAATPSPSVHTFQQRRRRAAKLTQFFGVNYRDLIKDVLDSIENGLERERKRGTMPEEEVEDLLQKLRTLKSKRNGVF</sequence>
<dbReference type="EMBL" id="JAACJM010000001">
    <property type="protein sequence ID" value="KAF5375256.1"/>
    <property type="molecule type" value="Genomic_DNA"/>
</dbReference>
<evidence type="ECO:0000313" key="2">
    <source>
        <dbReference type="EMBL" id="KAF5375256.1"/>
    </source>
</evidence>
<protein>
    <submittedName>
        <fullName evidence="2">Uncharacterized protein</fullName>
    </submittedName>
</protein>
<comment type="caution">
    <text evidence="2">The sequence shown here is derived from an EMBL/GenBank/DDBJ whole genome shotgun (WGS) entry which is preliminary data.</text>
</comment>
<feature type="region of interest" description="Disordered" evidence="1">
    <location>
        <begin position="635"/>
        <end position="677"/>
    </location>
</feature>
<feature type="region of interest" description="Disordered" evidence="1">
    <location>
        <begin position="22"/>
        <end position="162"/>
    </location>
</feature>
<dbReference type="OrthoDB" id="354769at2759"/>
<feature type="region of interest" description="Disordered" evidence="1">
    <location>
        <begin position="747"/>
        <end position="827"/>
    </location>
</feature>
<feature type="compositionally biased region" description="Basic and acidic residues" evidence="1">
    <location>
        <begin position="780"/>
        <end position="797"/>
    </location>
</feature>
<feature type="compositionally biased region" description="Polar residues" evidence="1">
    <location>
        <begin position="288"/>
        <end position="299"/>
    </location>
</feature>
<evidence type="ECO:0000256" key="1">
    <source>
        <dbReference type="SAM" id="MobiDB-lite"/>
    </source>
</evidence>
<feature type="compositionally biased region" description="Basic and acidic residues" evidence="1">
    <location>
        <begin position="251"/>
        <end position="260"/>
    </location>
</feature>
<dbReference type="Proteomes" id="UP000559256">
    <property type="component" value="Unassembled WGS sequence"/>
</dbReference>
<feature type="compositionally biased region" description="Polar residues" evidence="1">
    <location>
        <begin position="813"/>
        <end position="822"/>
    </location>
</feature>
<feature type="region of interest" description="Disordered" evidence="1">
    <location>
        <begin position="592"/>
        <end position="615"/>
    </location>
</feature>
<feature type="compositionally biased region" description="Low complexity" evidence="1">
    <location>
        <begin position="300"/>
        <end position="312"/>
    </location>
</feature>
<feature type="compositionally biased region" description="Polar residues" evidence="1">
    <location>
        <begin position="386"/>
        <end position="399"/>
    </location>
</feature>
<feature type="compositionally biased region" description="Low complexity" evidence="1">
    <location>
        <begin position="36"/>
        <end position="58"/>
    </location>
</feature>
<feature type="region of interest" description="Disordered" evidence="1">
    <location>
        <begin position="287"/>
        <end position="344"/>
    </location>
</feature>
<organism evidence="2 3">
    <name type="scientific">Tetrapyrgos nigripes</name>
    <dbReference type="NCBI Taxonomy" id="182062"/>
    <lineage>
        <taxon>Eukaryota</taxon>
        <taxon>Fungi</taxon>
        <taxon>Dikarya</taxon>
        <taxon>Basidiomycota</taxon>
        <taxon>Agaricomycotina</taxon>
        <taxon>Agaricomycetes</taxon>
        <taxon>Agaricomycetidae</taxon>
        <taxon>Agaricales</taxon>
        <taxon>Marasmiineae</taxon>
        <taxon>Marasmiaceae</taxon>
        <taxon>Tetrapyrgos</taxon>
    </lineage>
</organism>
<name>A0A8H5H1J2_9AGAR</name>
<feature type="compositionally biased region" description="Low complexity" evidence="1">
    <location>
        <begin position="637"/>
        <end position="654"/>
    </location>
</feature>